<dbReference type="GO" id="GO:0004519">
    <property type="term" value="F:endonuclease activity"/>
    <property type="evidence" value="ECO:0007669"/>
    <property type="project" value="InterPro"/>
</dbReference>
<dbReference type="EMBL" id="CDNC01000005">
    <property type="protein sequence ID" value="CEM60984.1"/>
    <property type="molecule type" value="Genomic_DNA"/>
</dbReference>
<dbReference type="Proteomes" id="UP000042527">
    <property type="component" value="Unassembled WGS sequence"/>
</dbReference>
<dbReference type="GO" id="GO:0003677">
    <property type="term" value="F:DNA binding"/>
    <property type="evidence" value="ECO:0007669"/>
    <property type="project" value="InterPro"/>
</dbReference>
<dbReference type="GO" id="GO:0009307">
    <property type="term" value="P:DNA restriction-modification system"/>
    <property type="evidence" value="ECO:0007669"/>
    <property type="project" value="InterPro"/>
</dbReference>
<feature type="domain" description="Restriction endonuclease type IV Mrr" evidence="1">
    <location>
        <begin position="246"/>
        <end position="367"/>
    </location>
</feature>
<name>A0A0B7GQX1_TREPH</name>
<keyword evidence="3" id="KW-1185">Reference proteome</keyword>
<gene>
    <name evidence="2" type="ORF">TPHV1_130022</name>
</gene>
<dbReference type="Gene3D" id="3.40.1350.10">
    <property type="match status" value="1"/>
</dbReference>
<reference evidence="3" key="1">
    <citation type="submission" date="2015-01" db="EMBL/GenBank/DDBJ databases">
        <authorList>
            <person name="Manzoor Shahid"/>
            <person name="Zubair Saima"/>
        </authorList>
    </citation>
    <scope>NUCLEOTIDE SEQUENCE [LARGE SCALE GENOMIC DNA]</scope>
    <source>
        <strain evidence="3">V1</strain>
    </source>
</reference>
<proteinExistence type="predicted"/>
<dbReference type="InterPro" id="IPR007560">
    <property type="entry name" value="Restrct_endonuc_IV_Mrr"/>
</dbReference>
<dbReference type="InterPro" id="IPR011856">
    <property type="entry name" value="tRNA_endonuc-like_dom_sf"/>
</dbReference>
<evidence type="ECO:0000259" key="1">
    <source>
        <dbReference type="Pfam" id="PF04471"/>
    </source>
</evidence>
<dbReference type="Pfam" id="PF04471">
    <property type="entry name" value="Mrr_cat"/>
    <property type="match status" value="1"/>
</dbReference>
<accession>A0A0B7GQX1</accession>
<evidence type="ECO:0000313" key="2">
    <source>
        <dbReference type="EMBL" id="CEM60984.1"/>
    </source>
</evidence>
<protein>
    <recommendedName>
        <fullName evidence="1">Restriction endonuclease type IV Mrr domain-containing protein</fullName>
    </recommendedName>
</protein>
<dbReference type="OrthoDB" id="891863at2"/>
<dbReference type="AlphaFoldDB" id="A0A0B7GQX1"/>
<dbReference type="SUPFAM" id="SSF52980">
    <property type="entry name" value="Restriction endonuclease-like"/>
    <property type="match status" value="1"/>
</dbReference>
<organism evidence="2 3">
    <name type="scientific">Treponema phagedenis</name>
    <dbReference type="NCBI Taxonomy" id="162"/>
    <lineage>
        <taxon>Bacteria</taxon>
        <taxon>Pseudomonadati</taxon>
        <taxon>Spirochaetota</taxon>
        <taxon>Spirochaetia</taxon>
        <taxon>Spirochaetales</taxon>
        <taxon>Treponemataceae</taxon>
        <taxon>Treponema</taxon>
    </lineage>
</organism>
<sequence length="378" mass="43546">MDEKELKDLRRGNLSQITEHKQKTNLMGDKIMNYWLHRISYLEPVSYPLLENGLLSIGFSDFCNETFLNKVSNADWDFFDNAFQKNWGFKPRNRYNLWRFIAEMDKGDWVIVPSWKSFSVYEITEPCALLASDKTLTLPKADWNGTSIEYDSKTGLLKLQGEAEYLDLGFVRKVKPICLDIPRAEYADSKLTARMKIRSTNANISDLKESIEYAIKNFKAKKPINLKSELMNKSIKSWKALIKKCLQPEKFEKLVQKYFEAARANSVIIPPKNPSGKEGSEDVDVIAYFENIKTAINVQVKFHDGETSEWAIQQITEFAKIKGNNSEGYVNQYWVISMADSFSEESYKKAIEHNCVLINGDDFVEMLLNVGIQNLDDI</sequence>
<evidence type="ECO:0000313" key="3">
    <source>
        <dbReference type="Proteomes" id="UP000042527"/>
    </source>
</evidence>
<dbReference type="InterPro" id="IPR011335">
    <property type="entry name" value="Restrct_endonuc-II-like"/>
</dbReference>